<sequence>MEWNTMRRNLRGFDCRSFHSTTSEIPPALLYCDSRSLCHITANLCVHERTKHIGVNCHIIREKLQVKLFCLLHHIQSMNSIHSIYHFLFTKK</sequence>
<reference evidence="2" key="3">
    <citation type="submission" date="2015-04" db="UniProtKB">
        <authorList>
            <consortium name="EnsemblPlants"/>
        </authorList>
    </citation>
    <scope>IDENTIFICATION</scope>
    <source>
        <strain evidence="2">cv. Jemalong A17</strain>
    </source>
</reference>
<name>G7K0P5_MEDTR</name>
<evidence type="ECO:0000313" key="2">
    <source>
        <dbReference type="EnsemblPlants" id="AET01030"/>
    </source>
</evidence>
<gene>
    <name evidence="1" type="ordered locus">MTR_5g098670</name>
</gene>
<accession>G7K0P5</accession>
<evidence type="ECO:0000313" key="3">
    <source>
        <dbReference type="Proteomes" id="UP000002051"/>
    </source>
</evidence>
<reference evidence="1 3" key="1">
    <citation type="journal article" date="2011" name="Nature">
        <title>The Medicago genome provides insight into the evolution of rhizobial symbioses.</title>
        <authorList>
            <person name="Young N.D."/>
            <person name="Debelle F."/>
            <person name="Oldroyd G.E."/>
            <person name="Geurts R."/>
            <person name="Cannon S.B."/>
            <person name="Udvardi M.K."/>
            <person name="Benedito V.A."/>
            <person name="Mayer K.F."/>
            <person name="Gouzy J."/>
            <person name="Schoof H."/>
            <person name="Van de Peer Y."/>
            <person name="Proost S."/>
            <person name="Cook D.R."/>
            <person name="Meyers B.C."/>
            <person name="Spannagl M."/>
            <person name="Cheung F."/>
            <person name="De Mita S."/>
            <person name="Krishnakumar V."/>
            <person name="Gundlach H."/>
            <person name="Zhou S."/>
            <person name="Mudge J."/>
            <person name="Bharti A.K."/>
            <person name="Murray J.D."/>
            <person name="Naoumkina M.A."/>
            <person name="Rosen B."/>
            <person name="Silverstein K.A."/>
            <person name="Tang H."/>
            <person name="Rombauts S."/>
            <person name="Zhao P.X."/>
            <person name="Zhou P."/>
            <person name="Barbe V."/>
            <person name="Bardou P."/>
            <person name="Bechner M."/>
            <person name="Bellec A."/>
            <person name="Berger A."/>
            <person name="Berges H."/>
            <person name="Bidwell S."/>
            <person name="Bisseling T."/>
            <person name="Choisne N."/>
            <person name="Couloux A."/>
            <person name="Denny R."/>
            <person name="Deshpande S."/>
            <person name="Dai X."/>
            <person name="Doyle J.J."/>
            <person name="Dudez A.M."/>
            <person name="Farmer A.D."/>
            <person name="Fouteau S."/>
            <person name="Franken C."/>
            <person name="Gibelin C."/>
            <person name="Gish J."/>
            <person name="Goldstein S."/>
            <person name="Gonzalez A.J."/>
            <person name="Green P.J."/>
            <person name="Hallab A."/>
            <person name="Hartog M."/>
            <person name="Hua A."/>
            <person name="Humphray S.J."/>
            <person name="Jeong D.H."/>
            <person name="Jing Y."/>
            <person name="Jocker A."/>
            <person name="Kenton S.M."/>
            <person name="Kim D.J."/>
            <person name="Klee K."/>
            <person name="Lai H."/>
            <person name="Lang C."/>
            <person name="Lin S."/>
            <person name="Macmil S.L."/>
            <person name="Magdelenat G."/>
            <person name="Matthews L."/>
            <person name="McCorrison J."/>
            <person name="Monaghan E.L."/>
            <person name="Mun J.H."/>
            <person name="Najar F.Z."/>
            <person name="Nicholson C."/>
            <person name="Noirot C."/>
            <person name="O'Bleness M."/>
            <person name="Paule C.R."/>
            <person name="Poulain J."/>
            <person name="Prion F."/>
            <person name="Qin B."/>
            <person name="Qu C."/>
            <person name="Retzel E.F."/>
            <person name="Riddle C."/>
            <person name="Sallet E."/>
            <person name="Samain S."/>
            <person name="Samson N."/>
            <person name="Sanders I."/>
            <person name="Saurat O."/>
            <person name="Scarpelli C."/>
            <person name="Schiex T."/>
            <person name="Segurens B."/>
            <person name="Severin A.J."/>
            <person name="Sherrier D.J."/>
            <person name="Shi R."/>
            <person name="Sims S."/>
            <person name="Singer S.R."/>
            <person name="Sinharoy S."/>
            <person name="Sterck L."/>
            <person name="Viollet A."/>
            <person name="Wang B.B."/>
            <person name="Wang K."/>
            <person name="Wang M."/>
            <person name="Wang X."/>
            <person name="Warfsmann J."/>
            <person name="Weissenbach J."/>
            <person name="White D.D."/>
            <person name="White J.D."/>
            <person name="Wiley G.B."/>
            <person name="Wincker P."/>
            <person name="Xing Y."/>
            <person name="Yang L."/>
            <person name="Yao Z."/>
            <person name="Ying F."/>
            <person name="Zhai J."/>
            <person name="Zhou L."/>
            <person name="Zuber A."/>
            <person name="Denarie J."/>
            <person name="Dixon R.A."/>
            <person name="May G.D."/>
            <person name="Schwartz D.C."/>
            <person name="Rogers J."/>
            <person name="Quetier F."/>
            <person name="Town C.D."/>
            <person name="Roe B.A."/>
        </authorList>
    </citation>
    <scope>NUCLEOTIDE SEQUENCE [LARGE SCALE GENOMIC DNA]</scope>
    <source>
        <strain evidence="1">A17</strain>
        <strain evidence="2 3">cv. Jemalong A17</strain>
    </source>
</reference>
<keyword evidence="3" id="KW-1185">Reference proteome</keyword>
<organism evidence="1 3">
    <name type="scientific">Medicago truncatula</name>
    <name type="common">Barrel medic</name>
    <name type="synonym">Medicago tribuloides</name>
    <dbReference type="NCBI Taxonomy" id="3880"/>
    <lineage>
        <taxon>Eukaryota</taxon>
        <taxon>Viridiplantae</taxon>
        <taxon>Streptophyta</taxon>
        <taxon>Embryophyta</taxon>
        <taxon>Tracheophyta</taxon>
        <taxon>Spermatophyta</taxon>
        <taxon>Magnoliopsida</taxon>
        <taxon>eudicotyledons</taxon>
        <taxon>Gunneridae</taxon>
        <taxon>Pentapetalae</taxon>
        <taxon>rosids</taxon>
        <taxon>fabids</taxon>
        <taxon>Fabales</taxon>
        <taxon>Fabaceae</taxon>
        <taxon>Papilionoideae</taxon>
        <taxon>50 kb inversion clade</taxon>
        <taxon>NPAAA clade</taxon>
        <taxon>Hologalegina</taxon>
        <taxon>IRL clade</taxon>
        <taxon>Trifolieae</taxon>
        <taxon>Medicago</taxon>
    </lineage>
</organism>
<dbReference type="PaxDb" id="3880-AET01030"/>
<dbReference type="EMBL" id="CM001221">
    <property type="protein sequence ID" value="AET01030.1"/>
    <property type="molecule type" value="Genomic_DNA"/>
</dbReference>
<dbReference type="Proteomes" id="UP000002051">
    <property type="component" value="Chromosome 5"/>
</dbReference>
<evidence type="ECO:0008006" key="4">
    <source>
        <dbReference type="Google" id="ProtNLM"/>
    </source>
</evidence>
<dbReference type="AlphaFoldDB" id="G7K0P5"/>
<evidence type="ECO:0000313" key="1">
    <source>
        <dbReference type="EMBL" id="AET01030.1"/>
    </source>
</evidence>
<dbReference type="HOGENOM" id="CLU_2416649_0_0_1"/>
<reference evidence="1 3" key="2">
    <citation type="journal article" date="2014" name="BMC Genomics">
        <title>An improved genome release (version Mt4.0) for the model legume Medicago truncatula.</title>
        <authorList>
            <person name="Tang H."/>
            <person name="Krishnakumar V."/>
            <person name="Bidwell S."/>
            <person name="Rosen B."/>
            <person name="Chan A."/>
            <person name="Zhou S."/>
            <person name="Gentzbittel L."/>
            <person name="Childs K.L."/>
            <person name="Yandell M."/>
            <person name="Gundlach H."/>
            <person name="Mayer K.F."/>
            <person name="Schwartz D.C."/>
            <person name="Town C.D."/>
        </authorList>
    </citation>
    <scope>GENOME REANNOTATION</scope>
    <source>
        <strain evidence="2 3">cv. Jemalong A17</strain>
    </source>
</reference>
<dbReference type="EnsemblPlants" id="AET01030">
    <property type="protein sequence ID" value="AET01030"/>
    <property type="gene ID" value="MTR_5g098670"/>
</dbReference>
<proteinExistence type="predicted"/>
<protein>
    <recommendedName>
        <fullName evidence="4">Copia protein</fullName>
    </recommendedName>
</protein>